<dbReference type="EMBL" id="JBHTAX010000001">
    <property type="protein sequence ID" value="MFC7188639.1"/>
    <property type="molecule type" value="Genomic_DNA"/>
</dbReference>
<proteinExistence type="predicted"/>
<protein>
    <recommendedName>
        <fullName evidence="3">N-acetyltransferase</fullName>
    </recommendedName>
</protein>
<evidence type="ECO:0000313" key="2">
    <source>
        <dbReference type="Proteomes" id="UP001596417"/>
    </source>
</evidence>
<name>A0ABD5YGZ7_9EURY</name>
<comment type="caution">
    <text evidence="1">The sequence shown here is derived from an EMBL/GenBank/DDBJ whole genome shotgun (WGS) entry which is preliminary data.</text>
</comment>
<organism evidence="1 2">
    <name type="scientific">Halocatena marina</name>
    <dbReference type="NCBI Taxonomy" id="2934937"/>
    <lineage>
        <taxon>Archaea</taxon>
        <taxon>Methanobacteriati</taxon>
        <taxon>Methanobacteriota</taxon>
        <taxon>Stenosarchaea group</taxon>
        <taxon>Halobacteria</taxon>
        <taxon>Halobacteriales</taxon>
        <taxon>Natronomonadaceae</taxon>
        <taxon>Halocatena</taxon>
    </lineage>
</organism>
<sequence>MVGSAFLRGEDVRLRTIEKDDVDFLCDLINDPDGWPYLNNHTP</sequence>
<keyword evidence="2" id="KW-1185">Reference proteome</keyword>
<dbReference type="InterPro" id="IPR016181">
    <property type="entry name" value="Acyl_CoA_acyltransferase"/>
</dbReference>
<dbReference type="Proteomes" id="UP001596417">
    <property type="component" value="Unassembled WGS sequence"/>
</dbReference>
<dbReference type="AlphaFoldDB" id="A0ABD5YGZ7"/>
<gene>
    <name evidence="1" type="ORF">ACFQL7_01410</name>
</gene>
<reference evidence="1 2" key="1">
    <citation type="journal article" date="2019" name="Int. J. Syst. Evol. Microbiol.">
        <title>The Global Catalogue of Microorganisms (GCM) 10K type strain sequencing project: providing services to taxonomists for standard genome sequencing and annotation.</title>
        <authorList>
            <consortium name="The Broad Institute Genomics Platform"/>
            <consortium name="The Broad Institute Genome Sequencing Center for Infectious Disease"/>
            <person name="Wu L."/>
            <person name="Ma J."/>
        </authorList>
    </citation>
    <scope>NUCLEOTIDE SEQUENCE [LARGE SCALE GENOMIC DNA]</scope>
    <source>
        <strain evidence="1 2">RDMS1</strain>
    </source>
</reference>
<dbReference type="SUPFAM" id="SSF55729">
    <property type="entry name" value="Acyl-CoA N-acyltransferases (Nat)"/>
    <property type="match status" value="1"/>
</dbReference>
<accession>A0ABD5YGZ7</accession>
<dbReference type="Gene3D" id="3.40.630.30">
    <property type="match status" value="1"/>
</dbReference>
<dbReference type="GeneID" id="76198192"/>
<evidence type="ECO:0008006" key="3">
    <source>
        <dbReference type="Google" id="ProtNLM"/>
    </source>
</evidence>
<evidence type="ECO:0000313" key="1">
    <source>
        <dbReference type="EMBL" id="MFC7188639.1"/>
    </source>
</evidence>
<dbReference type="RefSeq" id="WP_264383087.1">
    <property type="nucleotide sequence ID" value="NZ_CP109979.1"/>
</dbReference>